<evidence type="ECO:0000313" key="10">
    <source>
        <dbReference type="Proteomes" id="UP001205105"/>
    </source>
</evidence>
<evidence type="ECO:0000256" key="6">
    <source>
        <dbReference type="ARBA" id="ARBA00023065"/>
    </source>
</evidence>
<sequence>MQRPWNAFSELVGAVAFICKLPAGRPRQGLHSSTMTARDAERWLLQGHDDERGSAPAARRPLLGRSDVASGGGGGGFSVPVPFLLEHGWSGAPQSPLARRRQWSVAEGLGSPADKAVGDEHKEMQRKKQRTVFTFVRWKQHRSSKRYWRHMFGGGEPLPDSDCNGAGVVAARKFDLPSKLRTLAGPLVYAGKVPPASWATMLGNNAPFQLTSFALSLLLVFRQAGRYARFLDARKAWGSVTNRSRDLARQGLAYLPPSQPELAAMLCRWIVAFSHSMMCSLREEGDERQGLSGVLPPSELDALLAADHRPLFALQVLASVVARAQQPWPQAWQQAWQQQQQQQAQQGQDACVPGCIGHM</sequence>
<evidence type="ECO:0000256" key="1">
    <source>
        <dbReference type="ARBA" id="ARBA00004651"/>
    </source>
</evidence>
<evidence type="ECO:0000256" key="5">
    <source>
        <dbReference type="ARBA" id="ARBA00022989"/>
    </source>
</evidence>
<keyword evidence="4" id="KW-0812">Transmembrane</keyword>
<keyword evidence="7" id="KW-0472">Membrane</keyword>
<gene>
    <name evidence="9" type="ORF">COHA_004568</name>
</gene>
<evidence type="ECO:0000256" key="8">
    <source>
        <dbReference type="SAM" id="MobiDB-lite"/>
    </source>
</evidence>
<dbReference type="InterPro" id="IPR044669">
    <property type="entry name" value="YneE/VCCN1/2-like"/>
</dbReference>
<dbReference type="PANTHER" id="PTHR33281">
    <property type="entry name" value="UPF0187 PROTEIN YNEE"/>
    <property type="match status" value="1"/>
</dbReference>
<dbReference type="Proteomes" id="UP001205105">
    <property type="component" value="Unassembled WGS sequence"/>
</dbReference>
<dbReference type="AlphaFoldDB" id="A0AAD5H2Q4"/>
<feature type="region of interest" description="Disordered" evidence="8">
    <location>
        <begin position="47"/>
        <end position="71"/>
    </location>
</feature>
<dbReference type="Pfam" id="PF25539">
    <property type="entry name" value="Bestrophin_2"/>
    <property type="match status" value="1"/>
</dbReference>
<name>A0AAD5H2Q4_9CHLO</name>
<dbReference type="GO" id="GO:0005886">
    <property type="term" value="C:plasma membrane"/>
    <property type="evidence" value="ECO:0007669"/>
    <property type="project" value="UniProtKB-SubCell"/>
</dbReference>
<accession>A0AAD5H2Q4</accession>
<keyword evidence="5" id="KW-1133">Transmembrane helix</keyword>
<reference evidence="9" key="1">
    <citation type="submission" date="2020-11" db="EMBL/GenBank/DDBJ databases">
        <title>Chlorella ohadii genome sequencing and assembly.</title>
        <authorList>
            <person name="Murik O."/>
            <person name="Treves H."/>
            <person name="Kedem I."/>
            <person name="Shotland Y."/>
            <person name="Kaplan A."/>
        </authorList>
    </citation>
    <scope>NUCLEOTIDE SEQUENCE</scope>
    <source>
        <strain evidence="9">1</strain>
    </source>
</reference>
<keyword evidence="6" id="KW-0406">Ion transport</keyword>
<comment type="subcellular location">
    <subcellularLocation>
        <location evidence="1">Cell membrane</location>
        <topology evidence="1">Multi-pass membrane protein</topology>
    </subcellularLocation>
</comment>
<protein>
    <submittedName>
        <fullName evidence="9">Uncharacterized protein</fullName>
    </submittedName>
</protein>
<evidence type="ECO:0000256" key="3">
    <source>
        <dbReference type="ARBA" id="ARBA00022475"/>
    </source>
</evidence>
<proteinExistence type="predicted"/>
<evidence type="ECO:0000256" key="7">
    <source>
        <dbReference type="ARBA" id="ARBA00023136"/>
    </source>
</evidence>
<dbReference type="GO" id="GO:0005254">
    <property type="term" value="F:chloride channel activity"/>
    <property type="evidence" value="ECO:0007669"/>
    <property type="project" value="InterPro"/>
</dbReference>
<keyword evidence="10" id="KW-1185">Reference proteome</keyword>
<comment type="caution">
    <text evidence="9">The sequence shown here is derived from an EMBL/GenBank/DDBJ whole genome shotgun (WGS) entry which is preliminary data.</text>
</comment>
<keyword evidence="3" id="KW-1003">Cell membrane</keyword>
<dbReference type="PANTHER" id="PTHR33281:SF19">
    <property type="entry name" value="VOLTAGE-DEPENDENT ANION CHANNEL-FORMING PROTEIN YNEE"/>
    <property type="match status" value="1"/>
</dbReference>
<dbReference type="EMBL" id="JADXDR010000060">
    <property type="protein sequence ID" value="KAI7841701.1"/>
    <property type="molecule type" value="Genomic_DNA"/>
</dbReference>
<organism evidence="9 10">
    <name type="scientific">Chlorella ohadii</name>
    <dbReference type="NCBI Taxonomy" id="2649997"/>
    <lineage>
        <taxon>Eukaryota</taxon>
        <taxon>Viridiplantae</taxon>
        <taxon>Chlorophyta</taxon>
        <taxon>core chlorophytes</taxon>
        <taxon>Trebouxiophyceae</taxon>
        <taxon>Chlorellales</taxon>
        <taxon>Chlorellaceae</taxon>
        <taxon>Chlorella clade</taxon>
        <taxon>Chlorella</taxon>
    </lineage>
</organism>
<evidence type="ECO:0000256" key="2">
    <source>
        <dbReference type="ARBA" id="ARBA00022448"/>
    </source>
</evidence>
<evidence type="ECO:0000313" key="9">
    <source>
        <dbReference type="EMBL" id="KAI7841701.1"/>
    </source>
</evidence>
<evidence type="ECO:0000256" key="4">
    <source>
        <dbReference type="ARBA" id="ARBA00022692"/>
    </source>
</evidence>
<keyword evidence="2" id="KW-0813">Transport</keyword>